<proteinExistence type="predicted"/>
<evidence type="ECO:0000313" key="4">
    <source>
        <dbReference type="Proteomes" id="UP000230002"/>
    </source>
</evidence>
<dbReference type="Proteomes" id="UP000230002">
    <property type="component" value="Unassembled WGS sequence"/>
</dbReference>
<dbReference type="InterPro" id="IPR050791">
    <property type="entry name" value="Aldo-Keto_reductase"/>
</dbReference>
<dbReference type="SUPFAM" id="SSF51430">
    <property type="entry name" value="NAD(P)-linked oxidoreductase"/>
    <property type="match status" value="1"/>
</dbReference>
<protein>
    <submittedName>
        <fullName evidence="3">Transporter</fullName>
    </submittedName>
</protein>
<dbReference type="InterPro" id="IPR023210">
    <property type="entry name" value="NADP_OxRdtase_dom"/>
</dbReference>
<keyword evidence="1" id="KW-0560">Oxidoreductase</keyword>
<reference evidence="3 4" key="1">
    <citation type="journal article" date="2015" name="Sci. Rep.">
        <title>Chromosome-level genome map provides insights into diverse defense mechanisms in the medicinal fungus Ganoderma sinense.</title>
        <authorList>
            <person name="Zhu Y."/>
            <person name="Xu J."/>
            <person name="Sun C."/>
            <person name="Zhou S."/>
            <person name="Xu H."/>
            <person name="Nelson D.R."/>
            <person name="Qian J."/>
            <person name="Song J."/>
            <person name="Luo H."/>
            <person name="Xiang L."/>
            <person name="Li Y."/>
            <person name="Xu Z."/>
            <person name="Ji A."/>
            <person name="Wang L."/>
            <person name="Lu S."/>
            <person name="Hayward A."/>
            <person name="Sun W."/>
            <person name="Li X."/>
            <person name="Schwartz D.C."/>
            <person name="Wang Y."/>
            <person name="Chen S."/>
        </authorList>
    </citation>
    <scope>NUCLEOTIDE SEQUENCE [LARGE SCALE GENOMIC DNA]</scope>
    <source>
        <strain evidence="3 4">ZZ0214-1</strain>
    </source>
</reference>
<accession>A0A2G8RRI6</accession>
<dbReference type="OrthoDB" id="37537at2759"/>
<gene>
    <name evidence="3" type="ORF">GSI_13865</name>
</gene>
<evidence type="ECO:0000256" key="1">
    <source>
        <dbReference type="ARBA" id="ARBA00023002"/>
    </source>
</evidence>
<dbReference type="PANTHER" id="PTHR43625">
    <property type="entry name" value="AFLATOXIN B1 ALDEHYDE REDUCTASE"/>
    <property type="match status" value="1"/>
</dbReference>
<dbReference type="STRING" id="1077348.A0A2G8RRI6"/>
<feature type="domain" description="NADP-dependent oxidoreductase" evidence="2">
    <location>
        <begin position="42"/>
        <end position="299"/>
    </location>
</feature>
<dbReference type="PANTHER" id="PTHR43625:SF78">
    <property type="entry name" value="PYRIDOXAL REDUCTASE-RELATED"/>
    <property type="match status" value="1"/>
</dbReference>
<name>A0A2G8RRI6_9APHY</name>
<dbReference type="Gene3D" id="3.20.20.100">
    <property type="entry name" value="NADP-dependent oxidoreductase domain"/>
    <property type="match status" value="1"/>
</dbReference>
<dbReference type="CDD" id="cd19077">
    <property type="entry name" value="AKR_AKR8A1-2"/>
    <property type="match status" value="1"/>
</dbReference>
<dbReference type="EMBL" id="AYKW01000067">
    <property type="protein sequence ID" value="PIL24113.1"/>
    <property type="molecule type" value="Genomic_DNA"/>
</dbReference>
<comment type="caution">
    <text evidence="3">The sequence shown here is derived from an EMBL/GenBank/DDBJ whole genome shotgun (WGS) entry which is preliminary data.</text>
</comment>
<dbReference type="AlphaFoldDB" id="A0A2G8RRI6"/>
<evidence type="ECO:0000313" key="3">
    <source>
        <dbReference type="EMBL" id="PIL24113.1"/>
    </source>
</evidence>
<dbReference type="InterPro" id="IPR036812">
    <property type="entry name" value="NAD(P)_OxRdtase_dom_sf"/>
</dbReference>
<keyword evidence="4" id="KW-1185">Reference proteome</keyword>
<dbReference type="GO" id="GO:0005737">
    <property type="term" value="C:cytoplasm"/>
    <property type="evidence" value="ECO:0007669"/>
    <property type="project" value="TreeGrafter"/>
</dbReference>
<organism evidence="3 4">
    <name type="scientific">Ganoderma sinense ZZ0214-1</name>
    <dbReference type="NCBI Taxonomy" id="1077348"/>
    <lineage>
        <taxon>Eukaryota</taxon>
        <taxon>Fungi</taxon>
        <taxon>Dikarya</taxon>
        <taxon>Basidiomycota</taxon>
        <taxon>Agaricomycotina</taxon>
        <taxon>Agaricomycetes</taxon>
        <taxon>Polyporales</taxon>
        <taxon>Polyporaceae</taxon>
        <taxon>Ganoderma</taxon>
    </lineage>
</organism>
<sequence>MLHDHLRRPAVVLLHDDRRSRGWFGRGRMAMLPRNGCWAGAVYGPNFSPANLELLSRFYKKYPEYADKTFLSVKGGLAPERLGPDGSPENLRRSVTFINEKLGGIKKMDLFESARVPTNVPVEDMIKTLVELKNEGHFQHIGMSECCAATLRKAHAVHPITAVEIEVSMWSYEEETKKVIAASKELGITVAAYSPLGRGFLTGTIKSPAELTAGDMRRRMTRFDEENFKHNMALVDAVKVVAERKGVTPGQLAIAWVISRGPHVVPIPGSSNKKRNLENLASGDVELSEADLGEIDELLAKTSIKGGRYNDAMDPKMLRLWG</sequence>
<evidence type="ECO:0000259" key="2">
    <source>
        <dbReference type="Pfam" id="PF00248"/>
    </source>
</evidence>
<dbReference type="GO" id="GO:0016491">
    <property type="term" value="F:oxidoreductase activity"/>
    <property type="evidence" value="ECO:0007669"/>
    <property type="project" value="UniProtKB-KW"/>
</dbReference>
<dbReference type="Pfam" id="PF00248">
    <property type="entry name" value="Aldo_ket_red"/>
    <property type="match status" value="1"/>
</dbReference>